<dbReference type="InterPro" id="IPR000014">
    <property type="entry name" value="PAS"/>
</dbReference>
<feature type="domain" description="PAS" evidence="1">
    <location>
        <begin position="34"/>
        <end position="85"/>
    </location>
</feature>
<evidence type="ECO:0000313" key="3">
    <source>
        <dbReference type="EMBL" id="TGU72912.1"/>
    </source>
</evidence>
<evidence type="ECO:0000259" key="1">
    <source>
        <dbReference type="PROSITE" id="PS50112"/>
    </source>
</evidence>
<dbReference type="AlphaFoldDB" id="A0A4V3NZ63"/>
<organism evidence="2 4">
    <name type="scientific">Geomonas terrae</name>
    <dbReference type="NCBI Taxonomy" id="2562681"/>
    <lineage>
        <taxon>Bacteria</taxon>
        <taxon>Pseudomonadati</taxon>
        <taxon>Thermodesulfobacteriota</taxon>
        <taxon>Desulfuromonadia</taxon>
        <taxon>Geobacterales</taxon>
        <taxon>Geobacteraceae</taxon>
        <taxon>Geomonas</taxon>
    </lineage>
</organism>
<sequence>MRYPWARNGHAVEEPQASGKGEAMENVNACCLSVLNSIPLIIFVVDNDVRIRDLNKTAATTFGLDKDAIFNKRGGEVFHCLHSHDVPEGCGRAPICKSCVVRNSVELSFGGQTVSKSRTKFEIQVGDSKKELELLITTSPVELNGEKLVLLMLEDISEFTMLKNIIPICMHCKKIRDDQDYWHSVEEYFNTYVGVDFSHGICQSCLDKLHPEVRGALKKQ</sequence>
<reference evidence="2 4" key="1">
    <citation type="submission" date="2019-04" db="EMBL/GenBank/DDBJ databases">
        <title>Geobacter oryzae sp. nov., ferric-reducing bacteria isolated from paddy soil.</title>
        <authorList>
            <person name="Xu Z."/>
            <person name="Masuda Y."/>
            <person name="Itoh H."/>
            <person name="Senoo K."/>
        </authorList>
    </citation>
    <scope>NUCLEOTIDE SEQUENCE [LARGE SCALE GENOMIC DNA]</scope>
    <source>
        <strain evidence="2 4">Red111</strain>
    </source>
</reference>
<gene>
    <name evidence="3" type="ORF">E4633_11545</name>
    <name evidence="2" type="ORF">E4633_15935</name>
</gene>
<dbReference type="PROSITE" id="PS50112">
    <property type="entry name" value="PAS"/>
    <property type="match status" value="1"/>
</dbReference>
<dbReference type="Gene3D" id="3.30.450.20">
    <property type="entry name" value="PAS domain"/>
    <property type="match status" value="1"/>
</dbReference>
<dbReference type="EMBL" id="SRSC01000002">
    <property type="protein sequence ID" value="TGU72912.1"/>
    <property type="molecule type" value="Genomic_DNA"/>
</dbReference>
<dbReference type="EMBL" id="SRSC01000004">
    <property type="protein sequence ID" value="TGU70492.1"/>
    <property type="molecule type" value="Genomic_DNA"/>
</dbReference>
<protein>
    <submittedName>
        <fullName evidence="2">PAS domain-containing protein</fullName>
    </submittedName>
</protein>
<accession>A0A4V3NZ63</accession>
<name>A0A4V3NZ63_9BACT</name>
<evidence type="ECO:0000313" key="2">
    <source>
        <dbReference type="EMBL" id="TGU70492.1"/>
    </source>
</evidence>
<dbReference type="Proteomes" id="UP000306416">
    <property type="component" value="Unassembled WGS sequence"/>
</dbReference>
<comment type="caution">
    <text evidence="2">The sequence shown here is derived from an EMBL/GenBank/DDBJ whole genome shotgun (WGS) entry which is preliminary data.</text>
</comment>
<keyword evidence="4" id="KW-1185">Reference proteome</keyword>
<proteinExistence type="predicted"/>
<dbReference type="Pfam" id="PF13188">
    <property type="entry name" value="PAS_8"/>
    <property type="match status" value="1"/>
</dbReference>
<evidence type="ECO:0000313" key="4">
    <source>
        <dbReference type="Proteomes" id="UP000306416"/>
    </source>
</evidence>
<dbReference type="InterPro" id="IPR035965">
    <property type="entry name" value="PAS-like_dom_sf"/>
</dbReference>
<dbReference type="SUPFAM" id="SSF55785">
    <property type="entry name" value="PYP-like sensor domain (PAS domain)"/>
    <property type="match status" value="1"/>
</dbReference>